<keyword evidence="4" id="KW-0378">Hydrolase</keyword>
<proteinExistence type="inferred from homology"/>
<dbReference type="Pfam" id="PF05257">
    <property type="entry name" value="CHAP"/>
    <property type="match status" value="1"/>
</dbReference>
<organism evidence="9">
    <name type="scientific">Podoviridae sp. ctdDI2</name>
    <dbReference type="NCBI Taxonomy" id="2826567"/>
    <lineage>
        <taxon>Viruses</taxon>
        <taxon>Duplodnaviria</taxon>
        <taxon>Heunggongvirae</taxon>
        <taxon>Uroviricota</taxon>
        <taxon>Caudoviricetes</taxon>
    </lineage>
</organism>
<dbReference type="Pfam" id="PF13946">
    <property type="entry name" value="DUF4214"/>
    <property type="match status" value="2"/>
</dbReference>
<dbReference type="Gene3D" id="1.10.3130.20">
    <property type="entry name" value="Phycobilisome linker domain"/>
    <property type="match status" value="1"/>
</dbReference>
<dbReference type="SUPFAM" id="SSF54001">
    <property type="entry name" value="Cysteine proteinases"/>
    <property type="match status" value="1"/>
</dbReference>
<dbReference type="InterPro" id="IPR038765">
    <property type="entry name" value="Papain-like_cys_pep_sf"/>
</dbReference>
<feature type="compositionally biased region" description="Basic and acidic residues" evidence="7">
    <location>
        <begin position="323"/>
        <end position="335"/>
    </location>
</feature>
<dbReference type="Gene3D" id="3.90.1720.10">
    <property type="entry name" value="endopeptidase domain like (from Nostoc punctiforme)"/>
    <property type="match status" value="1"/>
</dbReference>
<feature type="coiled-coil region" evidence="6">
    <location>
        <begin position="212"/>
        <end position="246"/>
    </location>
</feature>
<evidence type="ECO:0000256" key="4">
    <source>
        <dbReference type="ARBA" id="ARBA00022801"/>
    </source>
</evidence>
<dbReference type="InterPro" id="IPR007921">
    <property type="entry name" value="CHAP_dom"/>
</dbReference>
<dbReference type="InterPro" id="IPR025282">
    <property type="entry name" value="DUF4214"/>
</dbReference>
<dbReference type="EMBL" id="BK015224">
    <property type="protein sequence ID" value="DAD96811.1"/>
    <property type="molecule type" value="Genomic_DNA"/>
</dbReference>
<evidence type="ECO:0000256" key="5">
    <source>
        <dbReference type="ARBA" id="ARBA00022807"/>
    </source>
</evidence>
<evidence type="ECO:0000313" key="9">
    <source>
        <dbReference type="EMBL" id="DAD96811.1"/>
    </source>
</evidence>
<keyword evidence="3" id="KW-0645">Protease</keyword>
<evidence type="ECO:0000256" key="3">
    <source>
        <dbReference type="ARBA" id="ARBA00022670"/>
    </source>
</evidence>
<evidence type="ECO:0000256" key="6">
    <source>
        <dbReference type="SAM" id="Coils"/>
    </source>
</evidence>
<evidence type="ECO:0000256" key="1">
    <source>
        <dbReference type="ARBA" id="ARBA00007074"/>
    </source>
</evidence>
<evidence type="ECO:0000256" key="2">
    <source>
        <dbReference type="ARBA" id="ARBA00022529"/>
    </source>
</evidence>
<evidence type="ECO:0000256" key="7">
    <source>
        <dbReference type="SAM" id="MobiDB-lite"/>
    </source>
</evidence>
<feature type="region of interest" description="Disordered" evidence="7">
    <location>
        <begin position="291"/>
        <end position="337"/>
    </location>
</feature>
<evidence type="ECO:0000259" key="8">
    <source>
        <dbReference type="PROSITE" id="PS51935"/>
    </source>
</evidence>
<dbReference type="InterPro" id="IPR038255">
    <property type="entry name" value="PBS_linker_sf"/>
</dbReference>
<feature type="compositionally biased region" description="Basic and acidic residues" evidence="7">
    <location>
        <begin position="291"/>
        <end position="305"/>
    </location>
</feature>
<dbReference type="GO" id="GO:0001897">
    <property type="term" value="P:symbiont-mediated cytolysis of host cell"/>
    <property type="evidence" value="ECO:0007669"/>
    <property type="project" value="UniProtKB-ARBA"/>
</dbReference>
<comment type="similarity">
    <text evidence="1">Belongs to the peptidase C40 family.</text>
</comment>
<feature type="domain" description="NlpC/P60" evidence="8">
    <location>
        <begin position="1"/>
        <end position="149"/>
    </location>
</feature>
<name>A0A8S5NRZ5_9CAUD</name>
<sequence length="361" mass="40684">MALAANAQDWASQRIGIFFPAGESDNSQGYLTGQCVSLIKWFLAEMCEKVPEPFRARGHAKDFGNALVAEGLADQVGDLKRGDILVWPYDGGGYGHIGIYMGDGTVFEENVSASGQRTANFGAGIVYAADVDPLNAGWRVGGYNIYRVRTYVENIVAARDRSDEINFLNGLYRQILDRNVDEDAITHYLKQIDNGWNWEQIKQDLLASAEGQQVQARRVEEAKAKARELQAAFDSETNEIKRLYKEILERDADEGGIEHYRNQIRNGWNWQMVADDLRQSDEYKELQRIKETPAPEIQHVEDRAAAPEPTPEPEVETETPSEPTEKPQDALKDEDSTTILKDIRNLLQSLLEAFKGIFKKD</sequence>
<reference evidence="9" key="1">
    <citation type="journal article" date="2021" name="Proc. Natl. Acad. Sci. U.S.A.">
        <title>A Catalog of Tens of Thousands of Viruses from Human Metagenomes Reveals Hidden Associations with Chronic Diseases.</title>
        <authorList>
            <person name="Tisza M.J."/>
            <person name="Buck C.B."/>
        </authorList>
    </citation>
    <scope>NUCLEOTIDE SEQUENCE</scope>
    <source>
        <strain evidence="9">CtdDI2</strain>
    </source>
</reference>
<dbReference type="GO" id="GO:0008234">
    <property type="term" value="F:cysteine-type peptidase activity"/>
    <property type="evidence" value="ECO:0007669"/>
    <property type="project" value="UniProtKB-KW"/>
</dbReference>
<keyword evidence="2" id="KW-0929">Antimicrobial</keyword>
<keyword evidence="6" id="KW-0175">Coiled coil</keyword>
<accession>A0A8S5NRZ5</accession>
<protein>
    <submittedName>
        <fullName evidence="9">Phycobilisome Linker polypeptide</fullName>
    </submittedName>
</protein>
<dbReference type="GO" id="GO:0006508">
    <property type="term" value="P:proteolysis"/>
    <property type="evidence" value="ECO:0007669"/>
    <property type="project" value="UniProtKB-KW"/>
</dbReference>
<dbReference type="PROSITE" id="PS51935">
    <property type="entry name" value="NLPC_P60"/>
    <property type="match status" value="1"/>
</dbReference>
<keyword evidence="5" id="KW-0788">Thiol protease</keyword>
<dbReference type="InterPro" id="IPR000064">
    <property type="entry name" value="NLP_P60_dom"/>
</dbReference>